<dbReference type="InterPro" id="IPR017981">
    <property type="entry name" value="GPCR_2-like_7TM"/>
</dbReference>
<dbReference type="Gene3D" id="1.20.1070.10">
    <property type="entry name" value="Rhodopsin 7-helix transmembrane proteins"/>
    <property type="match status" value="1"/>
</dbReference>
<evidence type="ECO:0000256" key="5">
    <source>
        <dbReference type="SAM" id="Phobius"/>
    </source>
</evidence>
<accession>A0AAW1UB08</accession>
<keyword evidence="8" id="KW-1185">Reference proteome</keyword>
<dbReference type="InterPro" id="IPR017983">
    <property type="entry name" value="GPCR_2_secretin-like_CS"/>
</dbReference>
<dbReference type="AlphaFoldDB" id="A0AAW1UB08"/>
<dbReference type="PANTHER" id="PTHR45620:SF1">
    <property type="entry name" value="G-PROTEIN COUPLED RECEPTORS FAMILY 2 PROFILE 2 DOMAIN-CONTAINING PROTEIN"/>
    <property type="match status" value="1"/>
</dbReference>
<dbReference type="PROSITE" id="PS50261">
    <property type="entry name" value="G_PROTEIN_RECEP_F2_4"/>
    <property type="match status" value="1"/>
</dbReference>
<feature type="transmembrane region" description="Helical" evidence="5">
    <location>
        <begin position="69"/>
        <end position="85"/>
    </location>
</feature>
<feature type="domain" description="G-protein coupled receptors family 2 profile 2" evidence="6">
    <location>
        <begin position="1"/>
        <end position="59"/>
    </location>
</feature>
<gene>
    <name evidence="7" type="ORF">WA026_020743</name>
</gene>
<dbReference type="GO" id="GO:0005886">
    <property type="term" value="C:plasma membrane"/>
    <property type="evidence" value="ECO:0007669"/>
    <property type="project" value="TreeGrafter"/>
</dbReference>
<comment type="caution">
    <text evidence="7">The sequence shown here is derived from an EMBL/GenBank/DDBJ whole genome shotgun (WGS) entry which is preliminary data.</text>
</comment>
<evidence type="ECO:0000256" key="1">
    <source>
        <dbReference type="ARBA" id="ARBA00004141"/>
    </source>
</evidence>
<evidence type="ECO:0000313" key="7">
    <source>
        <dbReference type="EMBL" id="KAK9878100.1"/>
    </source>
</evidence>
<dbReference type="GO" id="GO:0007166">
    <property type="term" value="P:cell surface receptor signaling pathway"/>
    <property type="evidence" value="ECO:0007669"/>
    <property type="project" value="InterPro"/>
</dbReference>
<organism evidence="7 8">
    <name type="scientific">Henosepilachna vigintioctopunctata</name>
    <dbReference type="NCBI Taxonomy" id="420089"/>
    <lineage>
        <taxon>Eukaryota</taxon>
        <taxon>Metazoa</taxon>
        <taxon>Ecdysozoa</taxon>
        <taxon>Arthropoda</taxon>
        <taxon>Hexapoda</taxon>
        <taxon>Insecta</taxon>
        <taxon>Pterygota</taxon>
        <taxon>Neoptera</taxon>
        <taxon>Endopterygota</taxon>
        <taxon>Coleoptera</taxon>
        <taxon>Polyphaga</taxon>
        <taxon>Cucujiformia</taxon>
        <taxon>Coccinelloidea</taxon>
        <taxon>Coccinellidae</taxon>
        <taxon>Epilachninae</taxon>
        <taxon>Epilachnini</taxon>
        <taxon>Henosepilachna</taxon>
    </lineage>
</organism>
<evidence type="ECO:0000256" key="4">
    <source>
        <dbReference type="ARBA" id="ARBA00023136"/>
    </source>
</evidence>
<sequence>MKWAKSTLVLVPLFGVNYILFLGLKFIKNEVVELIWIVCDSVFGSFQGFFVAVLYCFLNSEVKAELKLYFYRIIPFFAANRFIIMCCPCREKFLRSTKARISVSTTLSCSSLYTNGIGHIRNIYGNVQSLSRRCQAISRRIQFYVTSAVLKLSRKNVNNTYQSRFEESVSGVNSL</sequence>
<proteinExistence type="predicted"/>
<dbReference type="InterPro" id="IPR050332">
    <property type="entry name" value="GPCR_2"/>
</dbReference>
<dbReference type="GO" id="GO:0017046">
    <property type="term" value="F:peptide hormone binding"/>
    <property type="evidence" value="ECO:0007669"/>
    <property type="project" value="TreeGrafter"/>
</dbReference>
<keyword evidence="2 5" id="KW-0812">Transmembrane</keyword>
<protein>
    <recommendedName>
        <fullName evidence="6">G-protein coupled receptors family 2 profile 2 domain-containing protein</fullName>
    </recommendedName>
</protein>
<feature type="transmembrane region" description="Helical" evidence="5">
    <location>
        <begin position="7"/>
        <end position="28"/>
    </location>
</feature>
<keyword evidence="3 5" id="KW-1133">Transmembrane helix</keyword>
<reference evidence="7 8" key="1">
    <citation type="submission" date="2023-03" db="EMBL/GenBank/DDBJ databases">
        <title>Genome insight into feeding habits of ladybird beetles.</title>
        <authorList>
            <person name="Li H.-S."/>
            <person name="Huang Y.-H."/>
            <person name="Pang H."/>
        </authorList>
    </citation>
    <scope>NUCLEOTIDE SEQUENCE [LARGE SCALE GENOMIC DNA]</scope>
    <source>
        <strain evidence="7">SYSU_2023b</strain>
        <tissue evidence="7">Whole body</tissue>
    </source>
</reference>
<dbReference type="GO" id="GO:0008528">
    <property type="term" value="F:G protein-coupled peptide receptor activity"/>
    <property type="evidence" value="ECO:0007669"/>
    <property type="project" value="TreeGrafter"/>
</dbReference>
<dbReference type="Pfam" id="PF00002">
    <property type="entry name" value="7tm_2"/>
    <property type="match status" value="1"/>
</dbReference>
<evidence type="ECO:0000256" key="3">
    <source>
        <dbReference type="ARBA" id="ARBA00022989"/>
    </source>
</evidence>
<dbReference type="PROSITE" id="PS00650">
    <property type="entry name" value="G_PROTEIN_RECEP_F2_2"/>
    <property type="match status" value="1"/>
</dbReference>
<keyword evidence="4 5" id="KW-0472">Membrane</keyword>
<comment type="subcellular location">
    <subcellularLocation>
        <location evidence="1">Membrane</location>
        <topology evidence="1">Multi-pass membrane protein</topology>
    </subcellularLocation>
</comment>
<dbReference type="EMBL" id="JARQZJ010000045">
    <property type="protein sequence ID" value="KAK9878100.1"/>
    <property type="molecule type" value="Genomic_DNA"/>
</dbReference>
<evidence type="ECO:0000313" key="8">
    <source>
        <dbReference type="Proteomes" id="UP001431783"/>
    </source>
</evidence>
<dbReference type="Proteomes" id="UP001431783">
    <property type="component" value="Unassembled WGS sequence"/>
</dbReference>
<feature type="transmembrane region" description="Helical" evidence="5">
    <location>
        <begin position="34"/>
        <end position="57"/>
    </location>
</feature>
<dbReference type="PRINTS" id="PR00249">
    <property type="entry name" value="GPCRSECRETIN"/>
</dbReference>
<dbReference type="InterPro" id="IPR000832">
    <property type="entry name" value="GPCR_2_secretin-like"/>
</dbReference>
<dbReference type="PANTHER" id="PTHR45620">
    <property type="entry name" value="PDF RECEPTOR-LIKE PROTEIN-RELATED"/>
    <property type="match status" value="1"/>
</dbReference>
<name>A0AAW1UB08_9CUCU</name>
<evidence type="ECO:0000256" key="2">
    <source>
        <dbReference type="ARBA" id="ARBA00022692"/>
    </source>
</evidence>
<evidence type="ECO:0000259" key="6">
    <source>
        <dbReference type="PROSITE" id="PS50261"/>
    </source>
</evidence>
<dbReference type="GO" id="GO:0007188">
    <property type="term" value="P:adenylate cyclase-modulating G protein-coupled receptor signaling pathway"/>
    <property type="evidence" value="ECO:0007669"/>
    <property type="project" value="TreeGrafter"/>
</dbReference>